<dbReference type="RefSeq" id="WP_145061831.1">
    <property type="nucleotide sequence ID" value="NZ_CP036287.1"/>
</dbReference>
<reference evidence="2 3" key="1">
    <citation type="submission" date="2019-02" db="EMBL/GenBank/DDBJ databases">
        <title>Deep-cultivation of Planctomycetes and their phenomic and genomic characterization uncovers novel biology.</title>
        <authorList>
            <person name="Wiegand S."/>
            <person name="Jogler M."/>
            <person name="Boedeker C."/>
            <person name="Pinto D."/>
            <person name="Vollmers J."/>
            <person name="Rivas-Marin E."/>
            <person name="Kohn T."/>
            <person name="Peeters S.H."/>
            <person name="Heuer A."/>
            <person name="Rast P."/>
            <person name="Oberbeckmann S."/>
            <person name="Bunk B."/>
            <person name="Jeske O."/>
            <person name="Meyerdierks A."/>
            <person name="Storesund J.E."/>
            <person name="Kallscheuer N."/>
            <person name="Luecker S."/>
            <person name="Lage O.M."/>
            <person name="Pohl T."/>
            <person name="Merkel B.J."/>
            <person name="Hornburger P."/>
            <person name="Mueller R.-W."/>
            <person name="Bruemmer F."/>
            <person name="Labrenz M."/>
            <person name="Spormann A.M."/>
            <person name="Op den Camp H."/>
            <person name="Overmann J."/>
            <person name="Amann R."/>
            <person name="Jetten M.S.M."/>
            <person name="Mascher T."/>
            <person name="Medema M.H."/>
            <person name="Devos D.P."/>
            <person name="Kaster A.-K."/>
            <person name="Ovreas L."/>
            <person name="Rohde M."/>
            <person name="Galperin M.Y."/>
            <person name="Jogler C."/>
        </authorList>
    </citation>
    <scope>NUCLEOTIDE SEQUENCE [LARGE SCALE GENOMIC DNA]</scope>
    <source>
        <strain evidence="2 3">Pla133</strain>
    </source>
</reference>
<protein>
    <recommendedName>
        <fullName evidence="4">Right handed beta helix domain-containing protein</fullName>
    </recommendedName>
</protein>
<name>A0A518BEC7_9BACT</name>
<dbReference type="InterPro" id="IPR011050">
    <property type="entry name" value="Pectin_lyase_fold/virulence"/>
</dbReference>
<evidence type="ECO:0000313" key="3">
    <source>
        <dbReference type="Proteomes" id="UP000316921"/>
    </source>
</evidence>
<gene>
    <name evidence="2" type="ORF">Pla133_03950</name>
</gene>
<accession>A0A518BEC7</accession>
<dbReference type="Gene3D" id="2.160.20.10">
    <property type="entry name" value="Single-stranded right-handed beta-helix, Pectin lyase-like"/>
    <property type="match status" value="1"/>
</dbReference>
<dbReference type="Proteomes" id="UP000316921">
    <property type="component" value="Chromosome"/>
</dbReference>
<feature type="chain" id="PRO_5022042158" description="Right handed beta helix domain-containing protein" evidence="1">
    <location>
        <begin position="31"/>
        <end position="416"/>
    </location>
</feature>
<feature type="signal peptide" evidence="1">
    <location>
        <begin position="1"/>
        <end position="30"/>
    </location>
</feature>
<dbReference type="KEGG" id="pbap:Pla133_03950"/>
<dbReference type="AlphaFoldDB" id="A0A518BEC7"/>
<evidence type="ECO:0000313" key="2">
    <source>
        <dbReference type="EMBL" id="QDU65330.1"/>
    </source>
</evidence>
<proteinExistence type="predicted"/>
<dbReference type="SUPFAM" id="SSF51126">
    <property type="entry name" value="Pectin lyase-like"/>
    <property type="match status" value="1"/>
</dbReference>
<dbReference type="EMBL" id="CP036287">
    <property type="protein sequence ID" value="QDU65330.1"/>
    <property type="molecule type" value="Genomic_DNA"/>
</dbReference>
<evidence type="ECO:0008006" key="4">
    <source>
        <dbReference type="Google" id="ProtNLM"/>
    </source>
</evidence>
<organism evidence="2 3">
    <name type="scientific">Engelhardtia mirabilis</name>
    <dbReference type="NCBI Taxonomy" id="2528011"/>
    <lineage>
        <taxon>Bacteria</taxon>
        <taxon>Pseudomonadati</taxon>
        <taxon>Planctomycetota</taxon>
        <taxon>Planctomycetia</taxon>
        <taxon>Planctomycetia incertae sedis</taxon>
        <taxon>Engelhardtia</taxon>
    </lineage>
</organism>
<sequence precursor="true">MIYPRRHLALTLPSASIALLLSLWASIATASIATAQATWTVDDDGPADFSSVAQAVSSVAEGDVLLIAPGDYGSVAVDKSLTLLGDPKIVEHPRFEYLQVLGAGEIRLAQLDAVSLYLSGIPGRSQVENCTTSAGLEARDVGELFVRGCDFDSSLTFQPYAGTPGAFVWSTTGAPASRAQFVDCNLLGGRGTPFDLTSGSGGAGLSTQGADVVVARCRIRGGDGTNGPFGLGVGGAGVQTFGGSVEVRGAPSDWIVSGSNDWLQAQGQGNAVVAGGNGVVTLVSSISTAGPLVGEVDVVVPRPTLAWGGVGGPGSARSLELQGRAGNTALWFVSDQAAYDESFAPLFGLALILDPASSFASGLVQLAGQGQSVGPGFLLPATSALAGVVVSAQAAVVSTLDGSVAFTNGDDLLLGF</sequence>
<keyword evidence="3" id="KW-1185">Reference proteome</keyword>
<keyword evidence="1" id="KW-0732">Signal</keyword>
<evidence type="ECO:0000256" key="1">
    <source>
        <dbReference type="SAM" id="SignalP"/>
    </source>
</evidence>
<dbReference type="InterPro" id="IPR012334">
    <property type="entry name" value="Pectin_lyas_fold"/>
</dbReference>